<organism evidence="3 4">
    <name type="scientific">Panicum virgatum</name>
    <name type="common">Blackwell switchgrass</name>
    <dbReference type="NCBI Taxonomy" id="38727"/>
    <lineage>
        <taxon>Eukaryota</taxon>
        <taxon>Viridiplantae</taxon>
        <taxon>Streptophyta</taxon>
        <taxon>Embryophyta</taxon>
        <taxon>Tracheophyta</taxon>
        <taxon>Spermatophyta</taxon>
        <taxon>Magnoliopsida</taxon>
        <taxon>Liliopsida</taxon>
        <taxon>Poales</taxon>
        <taxon>Poaceae</taxon>
        <taxon>PACMAD clade</taxon>
        <taxon>Panicoideae</taxon>
        <taxon>Panicodae</taxon>
        <taxon>Paniceae</taxon>
        <taxon>Panicinae</taxon>
        <taxon>Panicum</taxon>
        <taxon>Panicum sect. Hiantes</taxon>
    </lineage>
</organism>
<dbReference type="EMBL" id="CM029052">
    <property type="protein sequence ID" value="KAG2556611.1"/>
    <property type="molecule type" value="Genomic_DNA"/>
</dbReference>
<feature type="chain" id="PRO_5035816977" evidence="2">
    <location>
        <begin position="27"/>
        <end position="224"/>
    </location>
</feature>
<evidence type="ECO:0000256" key="2">
    <source>
        <dbReference type="SAM" id="SignalP"/>
    </source>
</evidence>
<comment type="caution">
    <text evidence="3">The sequence shown here is derived from an EMBL/GenBank/DDBJ whole genome shotgun (WGS) entry which is preliminary data.</text>
</comment>
<reference evidence="3" key="1">
    <citation type="submission" date="2020-05" db="EMBL/GenBank/DDBJ databases">
        <title>WGS assembly of Panicum virgatum.</title>
        <authorList>
            <person name="Lovell J.T."/>
            <person name="Jenkins J."/>
            <person name="Shu S."/>
            <person name="Juenger T.E."/>
            <person name="Schmutz J."/>
        </authorList>
    </citation>
    <scope>NUCLEOTIDE SEQUENCE</scope>
    <source>
        <strain evidence="3">AP13</strain>
    </source>
</reference>
<proteinExistence type="predicted"/>
<gene>
    <name evidence="3" type="ORF">PVAP13_8NG195603</name>
</gene>
<accession>A0A8T0P343</accession>
<dbReference type="Proteomes" id="UP000823388">
    <property type="component" value="Chromosome 8N"/>
</dbReference>
<dbReference type="AlphaFoldDB" id="A0A8T0P343"/>
<evidence type="ECO:0000313" key="3">
    <source>
        <dbReference type="EMBL" id="KAG2556611.1"/>
    </source>
</evidence>
<sequence length="224" mass="24417">MGVHGGRPGVLILLVLVLPVPPATTAATDDLERGTSKILADLEANERDPFAHHEPRALRVGPETHRLVRVLIFLARIRPGKGSVGSFNRRWSSPARQLAAPRRCHPFTHRQVSRSQICGPAKPEPLRHGSTARRPLAPNRRRPVPPRAVPIPIRGRWRGEDDAPRPKSGQPCCHAACRRQSSGGGPARTRKPMAGGGLIFADGMDALLGFSAFPSFPFLPWVLD</sequence>
<feature type="signal peptide" evidence="2">
    <location>
        <begin position="1"/>
        <end position="26"/>
    </location>
</feature>
<protein>
    <submittedName>
        <fullName evidence="3">Uncharacterized protein</fullName>
    </submittedName>
</protein>
<evidence type="ECO:0000313" key="4">
    <source>
        <dbReference type="Proteomes" id="UP000823388"/>
    </source>
</evidence>
<keyword evidence="4" id="KW-1185">Reference proteome</keyword>
<evidence type="ECO:0000256" key="1">
    <source>
        <dbReference type="SAM" id="MobiDB-lite"/>
    </source>
</evidence>
<keyword evidence="2" id="KW-0732">Signal</keyword>
<feature type="region of interest" description="Disordered" evidence="1">
    <location>
        <begin position="110"/>
        <end position="190"/>
    </location>
</feature>
<name>A0A8T0P343_PANVG</name>